<keyword evidence="5 7" id="KW-1133">Transmembrane helix</keyword>
<dbReference type="InterPro" id="IPR000515">
    <property type="entry name" value="MetI-like"/>
</dbReference>
<dbReference type="Gene3D" id="1.10.3720.10">
    <property type="entry name" value="MetI-like"/>
    <property type="match status" value="1"/>
</dbReference>
<keyword evidence="2 7" id="KW-0813">Transport</keyword>
<feature type="transmembrane region" description="Helical" evidence="7">
    <location>
        <begin position="194"/>
        <end position="218"/>
    </location>
</feature>
<reference evidence="9" key="1">
    <citation type="submission" date="2020-02" db="EMBL/GenBank/DDBJ databases">
        <authorList>
            <person name="Meier V. D."/>
        </authorList>
    </citation>
    <scope>NUCLEOTIDE SEQUENCE</scope>
    <source>
        <strain evidence="9">AVDCRST_MAG93</strain>
    </source>
</reference>
<comment type="similarity">
    <text evidence="7">Belongs to the binding-protein-dependent transport system permease family.</text>
</comment>
<feature type="transmembrane region" description="Helical" evidence="7">
    <location>
        <begin position="155"/>
        <end position="174"/>
    </location>
</feature>
<gene>
    <name evidence="9" type="ORF">AVDCRST_MAG93-2607</name>
</gene>
<comment type="subcellular location">
    <subcellularLocation>
        <location evidence="1 7">Cell membrane</location>
        <topology evidence="1 7">Multi-pass membrane protein</topology>
    </subcellularLocation>
</comment>
<keyword evidence="6 7" id="KW-0472">Membrane</keyword>
<feature type="transmembrane region" description="Helical" evidence="7">
    <location>
        <begin position="89"/>
        <end position="110"/>
    </location>
</feature>
<dbReference type="PANTHER" id="PTHR43744">
    <property type="entry name" value="ABC TRANSPORTER PERMEASE PROTEIN MG189-RELATED-RELATED"/>
    <property type="match status" value="1"/>
</dbReference>
<dbReference type="Pfam" id="PF00528">
    <property type="entry name" value="BPD_transp_1"/>
    <property type="match status" value="1"/>
</dbReference>
<feature type="domain" description="ABC transmembrane type-1" evidence="8">
    <location>
        <begin position="85"/>
        <end position="268"/>
    </location>
</feature>
<evidence type="ECO:0000256" key="1">
    <source>
        <dbReference type="ARBA" id="ARBA00004651"/>
    </source>
</evidence>
<dbReference type="PANTHER" id="PTHR43744:SF12">
    <property type="entry name" value="ABC TRANSPORTER PERMEASE PROTEIN MG189-RELATED"/>
    <property type="match status" value="1"/>
</dbReference>
<feature type="non-terminal residue" evidence="9">
    <location>
        <position position="268"/>
    </location>
</feature>
<evidence type="ECO:0000256" key="6">
    <source>
        <dbReference type="ARBA" id="ARBA00023136"/>
    </source>
</evidence>
<organism evidence="9">
    <name type="scientific">uncultured Chloroflexia bacterium</name>
    <dbReference type="NCBI Taxonomy" id="1672391"/>
    <lineage>
        <taxon>Bacteria</taxon>
        <taxon>Bacillati</taxon>
        <taxon>Chloroflexota</taxon>
        <taxon>Chloroflexia</taxon>
        <taxon>environmental samples</taxon>
    </lineage>
</organism>
<evidence type="ECO:0000256" key="2">
    <source>
        <dbReference type="ARBA" id="ARBA00022448"/>
    </source>
</evidence>
<feature type="transmembrane region" description="Helical" evidence="7">
    <location>
        <begin position="24"/>
        <end position="45"/>
    </location>
</feature>
<dbReference type="SUPFAM" id="SSF161098">
    <property type="entry name" value="MetI-like"/>
    <property type="match status" value="1"/>
</dbReference>
<dbReference type="InterPro" id="IPR035906">
    <property type="entry name" value="MetI-like_sf"/>
</dbReference>
<name>A0A6J4J809_9CHLR</name>
<proteinExistence type="inferred from homology"/>
<feature type="transmembrane region" description="Helical" evidence="7">
    <location>
        <begin position="122"/>
        <end position="143"/>
    </location>
</feature>
<evidence type="ECO:0000256" key="5">
    <source>
        <dbReference type="ARBA" id="ARBA00022989"/>
    </source>
</evidence>
<evidence type="ECO:0000256" key="3">
    <source>
        <dbReference type="ARBA" id="ARBA00022475"/>
    </source>
</evidence>
<keyword evidence="3" id="KW-1003">Cell membrane</keyword>
<dbReference type="GO" id="GO:0005886">
    <property type="term" value="C:plasma membrane"/>
    <property type="evidence" value="ECO:0007669"/>
    <property type="project" value="UniProtKB-SubCell"/>
</dbReference>
<accession>A0A6J4J809</accession>
<evidence type="ECO:0000256" key="7">
    <source>
        <dbReference type="RuleBase" id="RU363032"/>
    </source>
</evidence>
<dbReference type="GO" id="GO:0055085">
    <property type="term" value="P:transmembrane transport"/>
    <property type="evidence" value="ECO:0007669"/>
    <property type="project" value="InterPro"/>
</dbReference>
<evidence type="ECO:0000313" key="9">
    <source>
        <dbReference type="EMBL" id="CAA9270380.1"/>
    </source>
</evidence>
<sequence>MAMIGQTSAGTPQVTKAGSPGLHALLHLGLLLGAVVMLLPFAWMLSTSLKQQAAALLIPPQWIPRPVLWNNYPDVLENLRFGRYFTNTVIVTVGRVVGQLITCSMAAFAFARLRFTGRDTLFAFYLAALMVPFQVYMIPDFILMRYLGWLNTYQAIILPGAFSAFGIFLLRQSFMKIPRELEEAAIIDGANPPWLLWKVILPLSGPAIAALIIFTFLASWNDLLWPLIVTRTDDMRVLSVALALLQGQYQTNWPWFMAGSLMATVPVL</sequence>
<dbReference type="EMBL" id="CADCTR010000888">
    <property type="protein sequence ID" value="CAA9270380.1"/>
    <property type="molecule type" value="Genomic_DNA"/>
</dbReference>
<evidence type="ECO:0000256" key="4">
    <source>
        <dbReference type="ARBA" id="ARBA00022692"/>
    </source>
</evidence>
<keyword evidence="4 7" id="KW-0812">Transmembrane</keyword>
<protein>
    <submittedName>
        <fullName evidence="9">N-acetyl-D-glucosamine ABC transporter, permease protein 2</fullName>
    </submittedName>
</protein>
<dbReference type="CDD" id="cd06261">
    <property type="entry name" value="TM_PBP2"/>
    <property type="match status" value="1"/>
</dbReference>
<dbReference type="AlphaFoldDB" id="A0A6J4J809"/>
<evidence type="ECO:0000259" key="8">
    <source>
        <dbReference type="PROSITE" id="PS50928"/>
    </source>
</evidence>
<dbReference type="PROSITE" id="PS50928">
    <property type="entry name" value="ABC_TM1"/>
    <property type="match status" value="1"/>
</dbReference>